<dbReference type="Proteomes" id="UP001595191">
    <property type="component" value="Unassembled WGS sequence"/>
</dbReference>
<accession>A0ACC7LNG6</accession>
<sequence>MKVQKIHRNNYIVKQLPTATVYLNRKFEIIHASDQWANEFENDSIDILGKNIFDQIHTEASSDLKNLLILCLEGKSTQFNTEWCAQNDDLSKWFEWSITPWYDDNENIIGAIVQVQNISLHVQVDQRFHKLESLLREKAEFANIGIWEFDPIKEKVWWCERTKAIHGVSDAFVPTFNNIIDFYKPGYSRNSFALALENAATKGASWNEKLQIITPEGIEKWIITTGSPTFKNKKFTGLLGSFQDISQTVEIETRTKENERLLQTLIDNLPLNVYIKDTESRKILVNKSEADYVGLGSRQELLGKNDFDVYDHKTAKIGRNEDLWVMKNRKSIMSKEDLCIKKDGTETIFSVSKIPYIDENNEIAGIIGMSIDITDIKQKERELKDLINVTSLQNKKLIDFAHIVSHNLRSHTANFSMLLDFLTHEKNEDEKSKIMKMLTDSSDSLLETLDNLNEVVAINTNVNQEKKKVALKEKVEQVESDLQAFLTNNNALIINQIPQKLVIKVVPDYLESILMNFITNSVKYSNPERRPVIVLTTENKNGYTVLSIADNGSGIDLKKYGDKLFGMYKTFHDHKDSRGIGLYISKNQIEAMNGKVEVESAVGKGTTFKIYFNEKD</sequence>
<reference evidence="1" key="1">
    <citation type="submission" date="2024-09" db="EMBL/GenBank/DDBJ databases">
        <authorList>
            <person name="Liu J."/>
        </authorList>
    </citation>
    <scope>NUCLEOTIDE SEQUENCE</scope>
    <source>
        <strain evidence="1">NBU2967</strain>
    </source>
</reference>
<protein>
    <submittedName>
        <fullName evidence="1">PAS domain S-box protein</fullName>
    </submittedName>
</protein>
<evidence type="ECO:0000313" key="1">
    <source>
        <dbReference type="EMBL" id="MFH6604775.1"/>
    </source>
</evidence>
<keyword evidence="2" id="KW-1185">Reference proteome</keyword>
<organism evidence="1 2">
    <name type="scientific">Meishania litoralis</name>
    <dbReference type="NCBI Taxonomy" id="3434685"/>
    <lineage>
        <taxon>Bacteria</taxon>
        <taxon>Pseudomonadati</taxon>
        <taxon>Bacteroidota</taxon>
        <taxon>Flavobacteriia</taxon>
        <taxon>Flavobacteriales</taxon>
        <taxon>Flavobacteriaceae</taxon>
        <taxon>Meishania</taxon>
    </lineage>
</organism>
<gene>
    <name evidence="1" type="ORF">ACEZ3G_14895</name>
</gene>
<name>A0ACC7LNG6_9FLAO</name>
<dbReference type="EMBL" id="JBHFPV010000004">
    <property type="protein sequence ID" value="MFH6604775.1"/>
    <property type="molecule type" value="Genomic_DNA"/>
</dbReference>
<comment type="caution">
    <text evidence="1">The sequence shown here is derived from an EMBL/GenBank/DDBJ whole genome shotgun (WGS) entry which is preliminary data.</text>
</comment>
<evidence type="ECO:0000313" key="2">
    <source>
        <dbReference type="Proteomes" id="UP001595191"/>
    </source>
</evidence>
<proteinExistence type="predicted"/>